<comment type="caution">
    <text evidence="1">The sequence shown here is derived from an EMBL/GenBank/DDBJ whole genome shotgun (WGS) entry which is preliminary data.</text>
</comment>
<dbReference type="EMBL" id="JAVRFF010000480">
    <property type="protein sequence ID" value="MDT0478441.1"/>
    <property type="molecule type" value="Genomic_DNA"/>
</dbReference>
<feature type="non-terminal residue" evidence="1">
    <location>
        <position position="1"/>
    </location>
</feature>
<feature type="non-terminal residue" evidence="1">
    <location>
        <position position="141"/>
    </location>
</feature>
<dbReference type="Pfam" id="PF19086">
    <property type="entry name" value="Terpene_syn_C_2"/>
    <property type="match status" value="1"/>
</dbReference>
<accession>A0ABU2UZZ8</accession>
<gene>
    <name evidence="1" type="ORF">RM863_40695</name>
</gene>
<dbReference type="InterPro" id="IPR008949">
    <property type="entry name" value="Isoprenoid_synthase_dom_sf"/>
</dbReference>
<dbReference type="Gene3D" id="1.10.600.10">
    <property type="entry name" value="Farnesyl Diphosphate Synthase"/>
    <property type="match status" value="1"/>
</dbReference>
<sequence length="141" mass="15333">EYIEMRRKVGGAPWSAGLVEYAAGAEVPAEVAGSRPLRVLRDAFSDGVHLRNDLFSYQREVEEEGENSNGVLVLERFLGCSTQEAAEAVNDLLTSRLHQFENTALTELGPLCAEKGLDPAQTASVLAYVKGLQDWQSGGHE</sequence>
<organism evidence="1 2">
    <name type="scientific">Streptomyces hintoniae</name>
    <dbReference type="NCBI Taxonomy" id="3075521"/>
    <lineage>
        <taxon>Bacteria</taxon>
        <taxon>Bacillati</taxon>
        <taxon>Actinomycetota</taxon>
        <taxon>Actinomycetes</taxon>
        <taxon>Kitasatosporales</taxon>
        <taxon>Streptomycetaceae</taxon>
        <taxon>Streptomyces</taxon>
    </lineage>
</organism>
<evidence type="ECO:0000313" key="1">
    <source>
        <dbReference type="EMBL" id="MDT0478441.1"/>
    </source>
</evidence>
<reference evidence="1" key="1">
    <citation type="submission" date="2024-05" db="EMBL/GenBank/DDBJ databases">
        <title>30 novel species of actinomycetes from the DSMZ collection.</title>
        <authorList>
            <person name="Nouioui I."/>
        </authorList>
    </citation>
    <scope>NUCLEOTIDE SEQUENCE</scope>
    <source>
        <strain evidence="1">DSM 41014</strain>
    </source>
</reference>
<evidence type="ECO:0000313" key="2">
    <source>
        <dbReference type="Proteomes" id="UP001180489"/>
    </source>
</evidence>
<proteinExistence type="predicted"/>
<dbReference type="SUPFAM" id="SSF48576">
    <property type="entry name" value="Terpenoid synthases"/>
    <property type="match status" value="1"/>
</dbReference>
<keyword evidence="2" id="KW-1185">Reference proteome</keyword>
<dbReference type="Proteomes" id="UP001180489">
    <property type="component" value="Unassembled WGS sequence"/>
</dbReference>
<name>A0ABU2UZZ8_9ACTN</name>
<protein>
    <submittedName>
        <fullName evidence="1">Germacradienol/geosmin synthase</fullName>
    </submittedName>
</protein>